<keyword evidence="3" id="KW-0964">Secreted</keyword>
<evidence type="ECO:0000256" key="3">
    <source>
        <dbReference type="ARBA" id="ARBA00022525"/>
    </source>
</evidence>
<dbReference type="GO" id="GO:0005576">
    <property type="term" value="C:extracellular region"/>
    <property type="evidence" value="ECO:0007669"/>
    <property type="project" value="UniProtKB-SubCell"/>
</dbReference>
<name>A0AAY4BW73_9TELE</name>
<evidence type="ECO:0000256" key="2">
    <source>
        <dbReference type="ARBA" id="ARBA00005516"/>
    </source>
</evidence>
<evidence type="ECO:0000256" key="1">
    <source>
        <dbReference type="ARBA" id="ARBA00004613"/>
    </source>
</evidence>
<evidence type="ECO:0000256" key="4">
    <source>
        <dbReference type="ARBA" id="ARBA00022815"/>
    </source>
</evidence>
<dbReference type="GO" id="GO:0031854">
    <property type="term" value="F:orexigenic neuropeptide QRFP receptor binding"/>
    <property type="evidence" value="ECO:0007669"/>
    <property type="project" value="InterPro"/>
</dbReference>
<protein>
    <recommendedName>
        <fullName evidence="7">Pyroglutamylated RFamide peptide</fullName>
    </recommendedName>
</protein>
<comment type="subcellular location">
    <subcellularLocation>
        <location evidence="1">Secreted</location>
    </subcellularLocation>
</comment>
<organism evidence="5 6">
    <name type="scientific">Denticeps clupeoides</name>
    <name type="common">denticle herring</name>
    <dbReference type="NCBI Taxonomy" id="299321"/>
    <lineage>
        <taxon>Eukaryota</taxon>
        <taxon>Metazoa</taxon>
        <taxon>Chordata</taxon>
        <taxon>Craniata</taxon>
        <taxon>Vertebrata</taxon>
        <taxon>Euteleostomi</taxon>
        <taxon>Actinopterygii</taxon>
        <taxon>Neopterygii</taxon>
        <taxon>Teleostei</taxon>
        <taxon>Clupei</taxon>
        <taxon>Clupeiformes</taxon>
        <taxon>Denticipitoidei</taxon>
        <taxon>Denticipitidae</taxon>
        <taxon>Denticeps</taxon>
    </lineage>
</organism>
<dbReference type="Ensembl" id="ENSDCDT00010031091.1">
    <property type="protein sequence ID" value="ENSDCDP00010025084.1"/>
    <property type="gene ID" value="ENSDCDG00010015968.1"/>
</dbReference>
<evidence type="ECO:0000313" key="5">
    <source>
        <dbReference type="Ensembl" id="ENSDCDP00010025084.1"/>
    </source>
</evidence>
<dbReference type="GeneTree" id="ENSGT00980000199469"/>
<proteinExistence type="inferred from homology"/>
<dbReference type="InterPro" id="IPR024565">
    <property type="entry name" value="P518"/>
</dbReference>
<accession>A0AAY4BW73</accession>
<dbReference type="Pfam" id="PF11109">
    <property type="entry name" value="RFamide_26RFa"/>
    <property type="match status" value="1"/>
</dbReference>
<keyword evidence="4" id="KW-0027">Amidation</keyword>
<comment type="similarity">
    <text evidence="2">Belongs to the RFamide neuropeptide family.</text>
</comment>
<dbReference type="Proteomes" id="UP000694580">
    <property type="component" value="Unplaced"/>
</dbReference>
<keyword evidence="6" id="KW-1185">Reference proteome</keyword>
<dbReference type="AlphaFoldDB" id="A0AAY4BW73"/>
<evidence type="ECO:0008006" key="7">
    <source>
        <dbReference type="Google" id="ProtNLM"/>
    </source>
</evidence>
<reference evidence="5" key="2">
    <citation type="submission" date="2025-09" db="UniProtKB">
        <authorList>
            <consortium name="Ensembl"/>
        </authorList>
    </citation>
    <scope>IDENTIFICATION</scope>
</reference>
<evidence type="ECO:0000313" key="6">
    <source>
        <dbReference type="Proteomes" id="UP000694580"/>
    </source>
</evidence>
<sequence>SLFQTLHENSTCSAHALVSLVLLVLIPSGDTLPLALLPRLVEAGLLQHKASLGAPSPAAMPPVWEFLPEPEHSRMLVGEVLERGWNQAFRRGLHDEFGKRPLGTLPEGFLNALHYPDASEEGGEKRNDALNSIAGGLQAFNRQKGGFGFRFGRK</sequence>
<reference evidence="5" key="1">
    <citation type="submission" date="2025-08" db="UniProtKB">
        <authorList>
            <consortium name="Ensembl"/>
        </authorList>
    </citation>
    <scope>IDENTIFICATION</scope>
</reference>